<feature type="compositionally biased region" description="Basic residues" evidence="1">
    <location>
        <begin position="425"/>
        <end position="437"/>
    </location>
</feature>
<evidence type="ECO:0000259" key="2">
    <source>
        <dbReference type="PROSITE" id="PS50090"/>
    </source>
</evidence>
<feature type="region of interest" description="Disordered" evidence="1">
    <location>
        <begin position="346"/>
        <end position="411"/>
    </location>
</feature>
<dbReference type="GeneID" id="5125391"/>
<keyword evidence="4" id="KW-1185">Reference proteome</keyword>
<feature type="compositionally biased region" description="Basic and acidic residues" evidence="1">
    <location>
        <begin position="454"/>
        <end position="465"/>
    </location>
</feature>
<protein>
    <recommendedName>
        <fullName evidence="2">Myb-like domain-containing protein</fullName>
    </recommendedName>
</protein>
<dbReference type="InParanoid" id="A5DLS7"/>
<sequence length="465" mass="53006">MAIIMSGYNNPIEYPQKSADVANTPREETRNFNPQMMIPPPSYFGSGQYPNQQMYYPPQFDTYGPGNVVFVPQNNTYFSHVEYRQGAGAGGQTQVVRQNSNVTTKFGDAVMHHSSRDISRDVQRALPGVHTKGFVEQLQQVMVRPPLSRASVRPEAAGGASNRRSKRRSKYTREQDDLIVRLKKEGKSWVEIAEVSGVGSYLAARNRYQVIVGQQGNNNSSSWTPEDRRVLHEVLDNAELDKWRCIAAELSKASGKTFTSKECRDMVRYLFWTNPSSFSVSDEVVTECAKEQKITERAVLQEQQLLDEQHQSDLALGYGKQRVPSQYSAFLHQSPSQVFQRYANQPTTQPNLNQPNHQNHQNQSNLNQPNQPNLNQPNQPNLNQPGPPNLNQPNQPNLNPNHPNLNQPSLNQLNQLNQPKLHVHSSGLHHHNHHPHPQHPQPQPPYDHFPPQPYHDRQDDYKSYY</sequence>
<accession>A5DLS7</accession>
<dbReference type="AlphaFoldDB" id="A5DLS7"/>
<dbReference type="InterPro" id="IPR001005">
    <property type="entry name" value="SANT/Myb"/>
</dbReference>
<dbReference type="Proteomes" id="UP000001997">
    <property type="component" value="Unassembled WGS sequence"/>
</dbReference>
<feature type="region of interest" description="Disordered" evidence="1">
    <location>
        <begin position="425"/>
        <end position="465"/>
    </location>
</feature>
<feature type="compositionally biased region" description="Low complexity" evidence="1">
    <location>
        <begin position="391"/>
        <end position="411"/>
    </location>
</feature>
<dbReference type="KEGG" id="pgu:PGUG_04228"/>
<feature type="compositionally biased region" description="Pro residues" evidence="1">
    <location>
        <begin position="438"/>
        <end position="453"/>
    </location>
</feature>
<reference evidence="3 4" key="1">
    <citation type="journal article" date="2009" name="Nature">
        <title>Evolution of pathogenicity and sexual reproduction in eight Candida genomes.</title>
        <authorList>
            <person name="Butler G."/>
            <person name="Rasmussen M.D."/>
            <person name="Lin M.F."/>
            <person name="Santos M.A."/>
            <person name="Sakthikumar S."/>
            <person name="Munro C.A."/>
            <person name="Rheinbay E."/>
            <person name="Grabherr M."/>
            <person name="Forche A."/>
            <person name="Reedy J.L."/>
            <person name="Agrafioti I."/>
            <person name="Arnaud M.B."/>
            <person name="Bates S."/>
            <person name="Brown A.J."/>
            <person name="Brunke S."/>
            <person name="Costanzo M.C."/>
            <person name="Fitzpatrick D.A."/>
            <person name="de Groot P.W."/>
            <person name="Harris D."/>
            <person name="Hoyer L.L."/>
            <person name="Hube B."/>
            <person name="Klis F.M."/>
            <person name="Kodira C."/>
            <person name="Lennard N."/>
            <person name="Logue M.E."/>
            <person name="Martin R."/>
            <person name="Neiman A.M."/>
            <person name="Nikolaou E."/>
            <person name="Quail M.A."/>
            <person name="Quinn J."/>
            <person name="Santos M.C."/>
            <person name="Schmitzberger F.F."/>
            <person name="Sherlock G."/>
            <person name="Shah P."/>
            <person name="Silverstein K.A."/>
            <person name="Skrzypek M.S."/>
            <person name="Soll D."/>
            <person name="Staggs R."/>
            <person name="Stansfield I."/>
            <person name="Stumpf M.P."/>
            <person name="Sudbery P.E."/>
            <person name="Srikantha T."/>
            <person name="Zeng Q."/>
            <person name="Berman J."/>
            <person name="Berriman M."/>
            <person name="Heitman J."/>
            <person name="Gow N.A."/>
            <person name="Lorenz M.C."/>
            <person name="Birren B.W."/>
            <person name="Kellis M."/>
            <person name="Cuomo C.A."/>
        </authorList>
    </citation>
    <scope>NUCLEOTIDE SEQUENCE [LARGE SCALE GENOMIC DNA]</scope>
    <source>
        <strain evidence="4">ATCC 6260 / CBS 566 / DSM 6381 / JCM 1539 / NBRC 10279 / NRRL Y-324</strain>
    </source>
</reference>
<name>A5DLS7_PICGU</name>
<feature type="region of interest" description="Disordered" evidence="1">
    <location>
        <begin position="145"/>
        <end position="172"/>
    </location>
</feature>
<dbReference type="OrthoDB" id="2350934at2759"/>
<dbReference type="VEuPathDB" id="FungiDB:PGUG_04228"/>
<feature type="compositionally biased region" description="Low complexity" evidence="1">
    <location>
        <begin position="346"/>
        <end position="384"/>
    </location>
</feature>
<dbReference type="HOGENOM" id="CLU_588067_0_0_1"/>
<dbReference type="RefSeq" id="XP_001483499.2">
    <property type="nucleotide sequence ID" value="XM_001483449.1"/>
</dbReference>
<organism evidence="3 4">
    <name type="scientific">Meyerozyma guilliermondii (strain ATCC 6260 / CBS 566 / DSM 6381 / JCM 1539 / NBRC 10279 / NRRL Y-324)</name>
    <name type="common">Yeast</name>
    <name type="synonym">Candida guilliermondii</name>
    <dbReference type="NCBI Taxonomy" id="294746"/>
    <lineage>
        <taxon>Eukaryota</taxon>
        <taxon>Fungi</taxon>
        <taxon>Dikarya</taxon>
        <taxon>Ascomycota</taxon>
        <taxon>Saccharomycotina</taxon>
        <taxon>Pichiomycetes</taxon>
        <taxon>Debaryomycetaceae</taxon>
        <taxon>Meyerozyma</taxon>
    </lineage>
</organism>
<evidence type="ECO:0000313" key="3">
    <source>
        <dbReference type="EMBL" id="EDK40130.2"/>
    </source>
</evidence>
<dbReference type="EMBL" id="CH408159">
    <property type="protein sequence ID" value="EDK40130.2"/>
    <property type="molecule type" value="Genomic_DNA"/>
</dbReference>
<dbReference type="eggNOG" id="ENOG502S8GZ">
    <property type="taxonomic scope" value="Eukaryota"/>
</dbReference>
<proteinExistence type="predicted"/>
<evidence type="ECO:0000256" key="1">
    <source>
        <dbReference type="SAM" id="MobiDB-lite"/>
    </source>
</evidence>
<feature type="domain" description="Myb-like" evidence="2">
    <location>
        <begin position="215"/>
        <end position="271"/>
    </location>
</feature>
<evidence type="ECO:0000313" key="4">
    <source>
        <dbReference type="Proteomes" id="UP000001997"/>
    </source>
</evidence>
<gene>
    <name evidence="3" type="ORF">PGUG_04228</name>
</gene>
<dbReference type="STRING" id="294746.A5DLS7"/>
<dbReference type="PROSITE" id="PS50090">
    <property type="entry name" value="MYB_LIKE"/>
    <property type="match status" value="1"/>
</dbReference>